<proteinExistence type="inferred from homology"/>
<dbReference type="Gene3D" id="3.40.50.1820">
    <property type="entry name" value="alpha/beta hydrolase"/>
    <property type="match status" value="1"/>
</dbReference>
<sequence>MSCSASRAGFATGGYDGEDILQIDAGREAIVVGIQYRLGLFGFLAGSKLKEQGDLNVGLLMEEEVLDRVWHFALQWVREHISKFAGDPSRVVIGGESAGAGSILNHLTANDGQTSPPLFHGAMPNSMYLPLIYPYNDTMPEIR</sequence>
<comment type="similarity">
    <text evidence="1">Belongs to the type-B carboxylesterase/lipase family.</text>
</comment>
<evidence type="ECO:0000256" key="1">
    <source>
        <dbReference type="ARBA" id="ARBA00005964"/>
    </source>
</evidence>
<dbReference type="InterPro" id="IPR029058">
    <property type="entry name" value="AB_hydrolase_fold"/>
</dbReference>
<feature type="domain" description="Carboxylesterase type B" evidence="3">
    <location>
        <begin position="15"/>
        <end position="126"/>
    </location>
</feature>
<dbReference type="InterPro" id="IPR050654">
    <property type="entry name" value="AChE-related_enzymes"/>
</dbReference>
<keyword evidence="2" id="KW-0378">Hydrolase</keyword>
<gene>
    <name evidence="4" type="ORF">D9758_017927</name>
</gene>
<dbReference type="OrthoDB" id="408631at2759"/>
<evidence type="ECO:0000313" key="4">
    <source>
        <dbReference type="EMBL" id="KAF5333906.1"/>
    </source>
</evidence>
<dbReference type="Proteomes" id="UP000559256">
    <property type="component" value="Unassembled WGS sequence"/>
</dbReference>
<dbReference type="SUPFAM" id="SSF53474">
    <property type="entry name" value="alpha/beta-Hydrolases"/>
    <property type="match status" value="1"/>
</dbReference>
<evidence type="ECO:0000259" key="3">
    <source>
        <dbReference type="Pfam" id="PF00135"/>
    </source>
</evidence>
<dbReference type="PANTHER" id="PTHR43918:SF4">
    <property type="entry name" value="CARBOXYLIC ESTER HYDROLASE"/>
    <property type="match status" value="1"/>
</dbReference>
<organism evidence="4 5">
    <name type="scientific">Tetrapyrgos nigripes</name>
    <dbReference type="NCBI Taxonomy" id="182062"/>
    <lineage>
        <taxon>Eukaryota</taxon>
        <taxon>Fungi</taxon>
        <taxon>Dikarya</taxon>
        <taxon>Basidiomycota</taxon>
        <taxon>Agaricomycotina</taxon>
        <taxon>Agaricomycetes</taxon>
        <taxon>Agaricomycetidae</taxon>
        <taxon>Agaricales</taxon>
        <taxon>Marasmiineae</taxon>
        <taxon>Marasmiaceae</taxon>
        <taxon>Tetrapyrgos</taxon>
    </lineage>
</organism>
<evidence type="ECO:0000256" key="2">
    <source>
        <dbReference type="ARBA" id="ARBA00022801"/>
    </source>
</evidence>
<protein>
    <recommendedName>
        <fullName evidence="3">Carboxylesterase type B domain-containing protein</fullName>
    </recommendedName>
</protein>
<keyword evidence="5" id="KW-1185">Reference proteome</keyword>
<dbReference type="InterPro" id="IPR002018">
    <property type="entry name" value="CarbesteraseB"/>
</dbReference>
<reference evidence="4 5" key="1">
    <citation type="journal article" date="2020" name="ISME J.">
        <title>Uncovering the hidden diversity of litter-decomposition mechanisms in mushroom-forming fungi.</title>
        <authorList>
            <person name="Floudas D."/>
            <person name="Bentzer J."/>
            <person name="Ahren D."/>
            <person name="Johansson T."/>
            <person name="Persson P."/>
            <person name="Tunlid A."/>
        </authorList>
    </citation>
    <scope>NUCLEOTIDE SEQUENCE [LARGE SCALE GENOMIC DNA]</scope>
    <source>
        <strain evidence="4 5">CBS 291.85</strain>
    </source>
</reference>
<name>A0A8H5C2P5_9AGAR</name>
<accession>A0A8H5C2P5</accession>
<dbReference type="EMBL" id="JAACJM010000280">
    <property type="protein sequence ID" value="KAF5333906.1"/>
    <property type="molecule type" value="Genomic_DNA"/>
</dbReference>
<dbReference type="Pfam" id="PF00135">
    <property type="entry name" value="COesterase"/>
    <property type="match status" value="1"/>
</dbReference>
<dbReference type="GO" id="GO:0052689">
    <property type="term" value="F:carboxylic ester hydrolase activity"/>
    <property type="evidence" value="ECO:0007669"/>
    <property type="project" value="TreeGrafter"/>
</dbReference>
<dbReference type="PANTHER" id="PTHR43918">
    <property type="entry name" value="ACETYLCHOLINESTERASE"/>
    <property type="match status" value="1"/>
</dbReference>
<dbReference type="AlphaFoldDB" id="A0A8H5C2P5"/>
<evidence type="ECO:0000313" key="5">
    <source>
        <dbReference type="Proteomes" id="UP000559256"/>
    </source>
</evidence>
<comment type="caution">
    <text evidence="4">The sequence shown here is derived from an EMBL/GenBank/DDBJ whole genome shotgun (WGS) entry which is preliminary data.</text>
</comment>